<comment type="catalytic activity">
    <reaction evidence="48">
        <text>(24S)-hydroxycholesterol + reduced [NADPH--hemoprotein reductase] + O2 = (24S,25R)-24,26-dihydroxycholesterol + oxidized [NADPH--hemoprotein reductase] + H2O + H(+)</text>
        <dbReference type="Rhea" id="RHEA:46388"/>
        <dbReference type="Rhea" id="RHEA-COMP:11964"/>
        <dbReference type="Rhea" id="RHEA-COMP:11965"/>
        <dbReference type="ChEBI" id="CHEBI:15377"/>
        <dbReference type="ChEBI" id="CHEBI:15378"/>
        <dbReference type="ChEBI" id="CHEBI:15379"/>
        <dbReference type="ChEBI" id="CHEBI:34310"/>
        <dbReference type="ChEBI" id="CHEBI:57618"/>
        <dbReference type="ChEBI" id="CHEBI:58210"/>
        <dbReference type="ChEBI" id="CHEBI:86165"/>
    </reaction>
    <physiologicalReaction direction="left-to-right" evidence="48">
        <dbReference type="Rhea" id="RHEA:46389"/>
    </physiologicalReaction>
</comment>
<evidence type="ECO:0000256" key="7">
    <source>
        <dbReference type="ARBA" id="ARBA00005108"/>
    </source>
</evidence>
<evidence type="ECO:0000256" key="17">
    <source>
        <dbReference type="ARBA" id="ARBA00022723"/>
    </source>
</evidence>
<comment type="similarity">
    <text evidence="8">Belongs to the CNOT2/3/5 family.</text>
</comment>
<evidence type="ECO:0000256" key="11">
    <source>
        <dbReference type="ARBA" id="ARBA00022490"/>
    </source>
</evidence>
<evidence type="ECO:0000256" key="13">
    <source>
        <dbReference type="ARBA" id="ARBA00022548"/>
    </source>
</evidence>
<keyword evidence="12" id="KW-0678">Repressor</keyword>
<comment type="catalytic activity">
    <reaction evidence="42">
        <text>cholesterol + reduced [NADPH--hemoprotein reductase] + O2 = (24S)-hydroxycholesterol + oxidized [NADPH--hemoprotein reductase] + H2O + H(+)</text>
        <dbReference type="Rhea" id="RHEA:22716"/>
        <dbReference type="Rhea" id="RHEA-COMP:11964"/>
        <dbReference type="Rhea" id="RHEA-COMP:11965"/>
        <dbReference type="ChEBI" id="CHEBI:15377"/>
        <dbReference type="ChEBI" id="CHEBI:15378"/>
        <dbReference type="ChEBI" id="CHEBI:15379"/>
        <dbReference type="ChEBI" id="CHEBI:16113"/>
        <dbReference type="ChEBI" id="CHEBI:34310"/>
        <dbReference type="ChEBI" id="CHEBI:57618"/>
        <dbReference type="ChEBI" id="CHEBI:58210"/>
        <dbReference type="EC" id="1.14.14.25"/>
    </reaction>
    <physiologicalReaction direction="left-to-right" evidence="42">
        <dbReference type="Rhea" id="RHEA:22717"/>
    </physiologicalReaction>
</comment>
<evidence type="ECO:0000256" key="37">
    <source>
        <dbReference type="ARBA" id="ARBA00049645"/>
    </source>
</evidence>
<dbReference type="Proteomes" id="UP000694620">
    <property type="component" value="Chromosome 16"/>
</dbReference>
<feature type="compositionally biased region" description="Low complexity" evidence="62">
    <location>
        <begin position="473"/>
        <end position="494"/>
    </location>
</feature>
<dbReference type="InterPro" id="IPR039983">
    <property type="entry name" value="CYP46A1"/>
</dbReference>
<comment type="catalytic activity">
    <reaction evidence="40">
        <text>(24S)-hydroxycholesterol + reduced [NADPH--hemoprotein reductase] + O2 = 24S,25-dihydroxycholesterol + oxidized [NADPH--hemoprotein reductase] + H2O + H(+)</text>
        <dbReference type="Rhea" id="RHEA:46384"/>
        <dbReference type="Rhea" id="RHEA-COMP:11964"/>
        <dbReference type="Rhea" id="RHEA-COMP:11965"/>
        <dbReference type="ChEBI" id="CHEBI:15377"/>
        <dbReference type="ChEBI" id="CHEBI:15378"/>
        <dbReference type="ChEBI" id="CHEBI:15379"/>
        <dbReference type="ChEBI" id="CHEBI:34310"/>
        <dbReference type="ChEBI" id="CHEBI:57618"/>
        <dbReference type="ChEBI" id="CHEBI:58210"/>
        <dbReference type="ChEBI" id="CHEBI:86074"/>
    </reaction>
    <physiologicalReaction direction="left-to-right" evidence="40">
        <dbReference type="Rhea" id="RHEA:46385"/>
    </physiologicalReaction>
</comment>
<evidence type="ECO:0000256" key="15">
    <source>
        <dbReference type="ARBA" id="ARBA00022617"/>
    </source>
</evidence>
<dbReference type="InterPro" id="IPR038635">
    <property type="entry name" value="CCR4-NOT_su2/3/5_C_sf"/>
</dbReference>
<evidence type="ECO:0000256" key="20">
    <source>
        <dbReference type="ARBA" id="ARBA00022848"/>
    </source>
</evidence>
<evidence type="ECO:0000256" key="6">
    <source>
        <dbReference type="ARBA" id="ARBA00004389"/>
    </source>
</evidence>
<keyword evidence="11" id="KW-0963">Cytoplasm</keyword>
<dbReference type="PRINTS" id="PR00385">
    <property type="entry name" value="P450"/>
</dbReference>
<name>A0A8C4TBY3_ERPCA</name>
<dbReference type="GO" id="GO:0006707">
    <property type="term" value="P:cholesterol catabolic process"/>
    <property type="evidence" value="ECO:0007669"/>
    <property type="project" value="InterPro"/>
</dbReference>
<reference evidence="65" key="1">
    <citation type="submission" date="2021-06" db="EMBL/GenBank/DDBJ databases">
        <authorList>
            <consortium name="Wellcome Sanger Institute Data Sharing"/>
        </authorList>
    </citation>
    <scope>NUCLEOTIDE SEQUENCE [LARGE SCALE GENOMIC DNA]</scope>
</reference>
<dbReference type="FunFam" id="1.10.630.10:FF:000031">
    <property type="entry name" value="cholesterol 24-hydroxylase isoform X2"/>
    <property type="match status" value="1"/>
</dbReference>
<evidence type="ECO:0000256" key="58">
    <source>
        <dbReference type="ARBA" id="ARBA00080170"/>
    </source>
</evidence>
<dbReference type="GO" id="GO:0005634">
    <property type="term" value="C:nucleus"/>
    <property type="evidence" value="ECO:0007669"/>
    <property type="project" value="UniProtKB-SubCell"/>
</dbReference>
<dbReference type="GO" id="GO:0020037">
    <property type="term" value="F:heme binding"/>
    <property type="evidence" value="ECO:0007669"/>
    <property type="project" value="InterPro"/>
</dbReference>
<evidence type="ECO:0000256" key="57">
    <source>
        <dbReference type="ARBA" id="ARBA00079170"/>
    </source>
</evidence>
<evidence type="ECO:0000256" key="8">
    <source>
        <dbReference type="ARBA" id="ARBA00007682"/>
    </source>
</evidence>
<evidence type="ECO:0000256" key="45">
    <source>
        <dbReference type="ARBA" id="ARBA00051527"/>
    </source>
</evidence>
<evidence type="ECO:0000256" key="62">
    <source>
        <dbReference type="SAM" id="MobiDB-lite"/>
    </source>
</evidence>
<keyword evidence="34" id="KW-0966">Cell projection</keyword>
<evidence type="ECO:0000256" key="32">
    <source>
        <dbReference type="ARBA" id="ARBA00023221"/>
    </source>
</evidence>
<evidence type="ECO:0000256" key="48">
    <source>
        <dbReference type="ARBA" id="ARBA00051763"/>
    </source>
</evidence>
<evidence type="ECO:0000256" key="9">
    <source>
        <dbReference type="ARBA" id="ARBA00010617"/>
    </source>
</evidence>
<dbReference type="PANTHER" id="PTHR24293:SF0">
    <property type="entry name" value="CYP46A1 PROTEIN-RELATED"/>
    <property type="match status" value="1"/>
</dbReference>
<dbReference type="GO" id="GO:0000932">
    <property type="term" value="C:P-body"/>
    <property type="evidence" value="ECO:0007669"/>
    <property type="project" value="UniProtKB-SubCell"/>
</dbReference>
<evidence type="ECO:0000256" key="1">
    <source>
        <dbReference type="ARBA" id="ARBA00001971"/>
    </source>
</evidence>
<keyword evidence="32" id="KW-0753">Steroid metabolism</keyword>
<dbReference type="InterPro" id="IPR001128">
    <property type="entry name" value="Cyt_P450"/>
</dbReference>
<dbReference type="GO" id="GO:0005829">
    <property type="term" value="C:cytosol"/>
    <property type="evidence" value="ECO:0007669"/>
    <property type="project" value="UniProtKB-ARBA"/>
</dbReference>
<evidence type="ECO:0000256" key="63">
    <source>
        <dbReference type="SAM" id="Phobius"/>
    </source>
</evidence>
<evidence type="ECO:0000256" key="33">
    <source>
        <dbReference type="ARBA" id="ARBA00023242"/>
    </source>
</evidence>
<evidence type="ECO:0000256" key="27">
    <source>
        <dbReference type="ARBA" id="ARBA00023098"/>
    </source>
</evidence>
<evidence type="ECO:0000256" key="14">
    <source>
        <dbReference type="ARBA" id="ARBA00022553"/>
    </source>
</evidence>
<feature type="domain" description="NOT2/NOT3/NOT5 C-terminal" evidence="64">
    <location>
        <begin position="616"/>
        <end position="741"/>
    </location>
</feature>
<evidence type="ECO:0000256" key="19">
    <source>
        <dbReference type="ARBA" id="ARBA00022845"/>
    </source>
</evidence>
<keyword evidence="16 63" id="KW-0812">Transmembrane</keyword>
<evidence type="ECO:0000256" key="59">
    <source>
        <dbReference type="ARBA" id="ARBA00083548"/>
    </source>
</evidence>
<reference evidence="65" key="3">
    <citation type="submission" date="2025-09" db="UniProtKB">
        <authorList>
            <consortium name="Ensembl"/>
        </authorList>
    </citation>
    <scope>IDENTIFICATION</scope>
</reference>
<evidence type="ECO:0000256" key="51">
    <source>
        <dbReference type="ARBA" id="ARBA00052870"/>
    </source>
</evidence>
<keyword evidence="30" id="KW-0804">Transcription</keyword>
<evidence type="ECO:0000256" key="56">
    <source>
        <dbReference type="ARBA" id="ARBA00077287"/>
    </source>
</evidence>
<evidence type="ECO:0000256" key="35">
    <source>
        <dbReference type="ARBA" id="ARBA00034106"/>
    </source>
</evidence>
<dbReference type="EC" id="1.14.14.25" evidence="53"/>
<keyword evidence="33" id="KW-0539">Nucleus</keyword>
<evidence type="ECO:0000256" key="49">
    <source>
        <dbReference type="ARBA" id="ARBA00051817"/>
    </source>
</evidence>
<evidence type="ECO:0000256" key="10">
    <source>
        <dbReference type="ARBA" id="ARBA00022473"/>
    </source>
</evidence>
<dbReference type="PANTHER" id="PTHR24293">
    <property type="entry name" value="CYTOCHROME P450 FAMILY 46 SUBFAMILY A"/>
    <property type="match status" value="1"/>
</dbReference>
<evidence type="ECO:0000256" key="39">
    <source>
        <dbReference type="ARBA" id="ARBA00050344"/>
    </source>
</evidence>
<comment type="catalytic activity">
    <reaction evidence="47">
        <text>cholestanol + reduced [NADPH--hemoprotein reductase] + O2 = (24S)-hydroxycholestanol + oxidized [NADPH--hemoprotein reductase] + H2O + H(+)</text>
        <dbReference type="Rhea" id="RHEA:53808"/>
        <dbReference type="Rhea" id="RHEA-COMP:11964"/>
        <dbReference type="Rhea" id="RHEA-COMP:11965"/>
        <dbReference type="ChEBI" id="CHEBI:15377"/>
        <dbReference type="ChEBI" id="CHEBI:15378"/>
        <dbReference type="ChEBI" id="CHEBI:15379"/>
        <dbReference type="ChEBI" id="CHEBI:57618"/>
        <dbReference type="ChEBI" id="CHEBI:58210"/>
        <dbReference type="ChEBI" id="CHEBI:86570"/>
        <dbReference type="ChEBI" id="CHEBI:137687"/>
    </reaction>
    <physiologicalReaction direction="left-to-right" evidence="47">
        <dbReference type="Rhea" id="RHEA:53809"/>
    </physiologicalReaction>
</comment>
<evidence type="ECO:0000256" key="40">
    <source>
        <dbReference type="ARBA" id="ARBA00050430"/>
    </source>
</evidence>
<keyword evidence="21 63" id="KW-1133">Transmembrane helix</keyword>
<evidence type="ECO:0000256" key="34">
    <source>
        <dbReference type="ARBA" id="ARBA00023273"/>
    </source>
</evidence>
<keyword evidence="27" id="KW-0443">Lipid metabolism</keyword>
<comment type="catalytic activity">
    <reaction evidence="45">
        <text>4beta-hydroxycholesterol + reduced [NADPH--hemoprotein reductase] + O2 = 4beta,24S-dihydroxycholesterol + oxidized [NADPH--hemoprotein reductase] + H2O + H(+)</text>
        <dbReference type="Rhea" id="RHEA:46392"/>
        <dbReference type="Rhea" id="RHEA-COMP:11964"/>
        <dbReference type="Rhea" id="RHEA-COMP:11965"/>
        <dbReference type="ChEBI" id="CHEBI:15377"/>
        <dbReference type="ChEBI" id="CHEBI:15378"/>
        <dbReference type="ChEBI" id="CHEBI:15379"/>
        <dbReference type="ChEBI" id="CHEBI:57618"/>
        <dbReference type="ChEBI" id="CHEBI:58210"/>
        <dbReference type="ChEBI" id="CHEBI:85778"/>
        <dbReference type="ChEBI" id="CHEBI:86087"/>
    </reaction>
    <physiologicalReaction direction="left-to-right" evidence="45">
        <dbReference type="Rhea" id="RHEA:46393"/>
    </physiologicalReaction>
</comment>
<reference evidence="65" key="2">
    <citation type="submission" date="2025-08" db="UniProtKB">
        <authorList>
            <consortium name="Ensembl"/>
        </authorList>
    </citation>
    <scope>IDENTIFICATION</scope>
</reference>
<dbReference type="GO" id="GO:0098794">
    <property type="term" value="C:postsynapse"/>
    <property type="evidence" value="ECO:0007669"/>
    <property type="project" value="UniProtKB-SubCell"/>
</dbReference>
<keyword evidence="13" id="KW-0153">Cholesterol metabolism</keyword>
<feature type="transmembrane region" description="Helical" evidence="63">
    <location>
        <begin position="12"/>
        <end position="32"/>
    </location>
</feature>
<comment type="pathway">
    <text evidence="37">Steroid metabolism; cholesterol degradation.</text>
</comment>
<evidence type="ECO:0000256" key="26">
    <source>
        <dbReference type="ARBA" id="ARBA00023033"/>
    </source>
</evidence>
<dbReference type="InterPro" id="IPR007282">
    <property type="entry name" value="NOT2/3/5_C"/>
</dbReference>
<evidence type="ECO:0000256" key="44">
    <source>
        <dbReference type="ARBA" id="ARBA00051503"/>
    </source>
</evidence>
<evidence type="ECO:0000256" key="12">
    <source>
        <dbReference type="ARBA" id="ARBA00022491"/>
    </source>
</evidence>
<feature type="binding site" description="axial binding residue" evidence="61">
    <location>
        <position position="449"/>
    </location>
    <ligand>
        <name>heme</name>
        <dbReference type="ChEBI" id="CHEBI:30413"/>
    </ligand>
    <ligandPart>
        <name>Fe</name>
        <dbReference type="ChEBI" id="CHEBI:18248"/>
    </ligandPart>
</feature>
<comment type="cofactor">
    <cofactor evidence="1 61">
        <name>heme</name>
        <dbReference type="ChEBI" id="CHEBI:30413"/>
    </cofactor>
</comment>
<dbReference type="Pfam" id="PF00067">
    <property type="entry name" value="p450"/>
    <property type="match status" value="1"/>
</dbReference>
<accession>A0A8C4TBY3</accession>
<keyword evidence="66" id="KW-1185">Reference proteome</keyword>
<evidence type="ECO:0000256" key="50">
    <source>
        <dbReference type="ARBA" id="ARBA00052074"/>
    </source>
</evidence>
<comment type="subunit">
    <text evidence="60">Component of the CCR4-NOT complex; distinct complexes seem to exist that differ in the participation of probably mutually exclusive catalytic subunits. In the complex interacts directly with CNOT2. Interacts with TIP120B and NANOS2. Interacts with EBF1. Interacts in an RNA-independent manner with BICC1 (via KH domains).</text>
</comment>
<dbReference type="CDD" id="cd20613">
    <property type="entry name" value="CYP46A1-like"/>
    <property type="match status" value="1"/>
</dbReference>
<evidence type="ECO:0000256" key="18">
    <source>
        <dbReference type="ARBA" id="ARBA00022824"/>
    </source>
</evidence>
<comment type="catalytic activity">
    <reaction evidence="39">
        <text>testosterone + reduced [NADPH--hemoprotein reductase] + O2 = 2-hydroxytestosterone + oxidized [NADPH--hemoprotein reductase] + H2O + H(+)</text>
        <dbReference type="Rhea" id="RHEA:46300"/>
        <dbReference type="Rhea" id="RHEA-COMP:11964"/>
        <dbReference type="Rhea" id="RHEA-COMP:11965"/>
        <dbReference type="ChEBI" id="CHEBI:15377"/>
        <dbReference type="ChEBI" id="CHEBI:15378"/>
        <dbReference type="ChEBI" id="CHEBI:15379"/>
        <dbReference type="ChEBI" id="CHEBI:17347"/>
        <dbReference type="ChEBI" id="CHEBI:57618"/>
        <dbReference type="ChEBI" id="CHEBI:58210"/>
        <dbReference type="ChEBI" id="CHEBI:86013"/>
    </reaction>
    <physiologicalReaction direction="left-to-right" evidence="39">
        <dbReference type="Rhea" id="RHEA:46301"/>
    </physiologicalReaction>
</comment>
<keyword evidence="19" id="KW-0810">Translation regulation</keyword>
<evidence type="ECO:0000256" key="24">
    <source>
        <dbReference type="ARBA" id="ARBA00023015"/>
    </source>
</evidence>
<dbReference type="GO" id="GO:0006355">
    <property type="term" value="P:regulation of DNA-templated transcription"/>
    <property type="evidence" value="ECO:0007669"/>
    <property type="project" value="InterPro"/>
</dbReference>
<comment type="catalytic activity">
    <reaction evidence="51">
        <text>desmosterol + reduced [NADPH--hemoprotein reductase] + O2 = (24S)-25-epoxycholesterol + oxidized [NADPH--hemoprotein reductase] + H2O + H(+)</text>
        <dbReference type="Rhea" id="RHEA:53232"/>
        <dbReference type="Rhea" id="RHEA-COMP:11964"/>
        <dbReference type="Rhea" id="RHEA-COMP:11965"/>
        <dbReference type="ChEBI" id="CHEBI:15377"/>
        <dbReference type="ChEBI" id="CHEBI:15378"/>
        <dbReference type="ChEBI" id="CHEBI:15379"/>
        <dbReference type="ChEBI" id="CHEBI:17737"/>
        <dbReference type="ChEBI" id="CHEBI:41633"/>
        <dbReference type="ChEBI" id="CHEBI:57618"/>
        <dbReference type="ChEBI" id="CHEBI:58210"/>
    </reaction>
    <physiologicalReaction direction="left-to-right" evidence="51">
        <dbReference type="Rhea" id="RHEA:53233"/>
    </physiologicalReaction>
</comment>
<proteinExistence type="inferred from homology"/>
<dbReference type="GO" id="GO:0030425">
    <property type="term" value="C:dendrite"/>
    <property type="evidence" value="ECO:0007669"/>
    <property type="project" value="UniProtKB-SubCell"/>
</dbReference>
<comment type="subcellular location">
    <subcellularLocation>
        <location evidence="5">Cell projection</location>
        <location evidence="5">Dendrite</location>
    </subcellularLocation>
    <subcellularLocation>
        <location evidence="4">Cytoplasm</location>
        <location evidence="4">P-body</location>
    </subcellularLocation>
    <subcellularLocation>
        <location evidence="6">Endoplasmic reticulum membrane</location>
        <topology evidence="6">Single-pass membrane protein</topology>
    </subcellularLocation>
    <subcellularLocation>
        <location evidence="2">Microsome membrane</location>
        <topology evidence="2">Single-pass membrane protein</topology>
    </subcellularLocation>
    <subcellularLocation>
        <location evidence="3">Nucleus</location>
    </subcellularLocation>
    <subcellularLocation>
        <location evidence="36">Postsynapse</location>
    </subcellularLocation>
    <subcellularLocation>
        <location evidence="35">Presynapse</location>
    </subcellularLocation>
</comment>
<evidence type="ECO:0000256" key="42">
    <source>
        <dbReference type="ARBA" id="ARBA00050991"/>
    </source>
</evidence>
<keyword evidence="22" id="KW-0560">Oxidoreductase</keyword>
<dbReference type="AlphaFoldDB" id="A0A8C4TBY3"/>
<evidence type="ECO:0000256" key="3">
    <source>
        <dbReference type="ARBA" id="ARBA00004123"/>
    </source>
</evidence>
<comment type="catalytic activity">
    <reaction evidence="46">
        <text>7alpha-hydroxycholesterol + reduced [NADPH--hemoprotein reductase] + O2 = (24S)-7alpha-dihydroxycholesterol + oxidized [NADPH--hemoprotein reductase] + H2O + H(+)</text>
        <dbReference type="Rhea" id="RHEA:46380"/>
        <dbReference type="Rhea" id="RHEA-COMP:11964"/>
        <dbReference type="Rhea" id="RHEA-COMP:11965"/>
        <dbReference type="ChEBI" id="CHEBI:15377"/>
        <dbReference type="ChEBI" id="CHEBI:15378"/>
        <dbReference type="ChEBI" id="CHEBI:15379"/>
        <dbReference type="ChEBI" id="CHEBI:17500"/>
        <dbReference type="ChEBI" id="CHEBI:37640"/>
        <dbReference type="ChEBI" id="CHEBI:57618"/>
        <dbReference type="ChEBI" id="CHEBI:58210"/>
    </reaction>
    <physiologicalReaction direction="left-to-right" evidence="46">
        <dbReference type="Rhea" id="RHEA:46381"/>
    </physiologicalReaction>
</comment>
<evidence type="ECO:0000256" key="30">
    <source>
        <dbReference type="ARBA" id="ARBA00023163"/>
    </source>
</evidence>
<protein>
    <recommendedName>
        <fullName evidence="55">CCR4-NOT transcription complex subunit 3</fullName>
        <ecNumber evidence="53">1.14.14.25</ecNumber>
    </recommendedName>
    <alternativeName>
        <fullName evidence="59">CCR4-associated factor 3</fullName>
    </alternativeName>
    <alternativeName>
        <fullName evidence="54">Cholesterol 24-hydroxylase</fullName>
    </alternativeName>
    <alternativeName>
        <fullName evidence="57">Cholesterol 24-monooxygenase</fullName>
    </alternativeName>
    <alternativeName>
        <fullName evidence="56">Cholesterol 24S-hydroxylase</fullName>
    </alternativeName>
    <alternativeName>
        <fullName evidence="58">Cytochrome P450 46A1</fullName>
    </alternativeName>
</protein>
<dbReference type="GeneTree" id="ENSGT00940000156927"/>
<evidence type="ECO:0000256" key="2">
    <source>
        <dbReference type="ARBA" id="ARBA00004111"/>
    </source>
</evidence>
<dbReference type="Pfam" id="PF04153">
    <property type="entry name" value="NOT2_3_5_C"/>
    <property type="match status" value="1"/>
</dbReference>
<dbReference type="GO" id="GO:0031047">
    <property type="term" value="P:regulatory ncRNA-mediated gene silencing"/>
    <property type="evidence" value="ECO:0007669"/>
    <property type="project" value="UniProtKB-KW"/>
</dbReference>
<evidence type="ECO:0000256" key="52">
    <source>
        <dbReference type="ARBA" id="ARBA00054645"/>
    </source>
</evidence>
<evidence type="ECO:0000256" key="29">
    <source>
        <dbReference type="ARBA" id="ARBA00023158"/>
    </source>
</evidence>
<keyword evidence="29" id="KW-0943">RNA-mediated gene silencing</keyword>
<keyword evidence="24" id="KW-0805">Transcription regulation</keyword>
<keyword evidence="20" id="KW-0492">Microsome</keyword>
<evidence type="ECO:0000256" key="61">
    <source>
        <dbReference type="PIRSR" id="PIRSR602401-1"/>
    </source>
</evidence>
<keyword evidence="28 63" id="KW-0472">Membrane</keyword>
<dbReference type="PROSITE" id="PS00086">
    <property type="entry name" value="CYTOCHROME_P450"/>
    <property type="match status" value="1"/>
</dbReference>
<evidence type="ECO:0000256" key="4">
    <source>
        <dbReference type="ARBA" id="ARBA00004201"/>
    </source>
</evidence>
<keyword evidence="18" id="KW-0256">Endoplasmic reticulum</keyword>
<comment type="function">
    <text evidence="52">P450 monooxygenase that plays a major role in cholesterol homeostasis in the brain. Primarily catalyzes the hydroxylation (with S stereochemistry) at C-24 of cholesterol side chain, triggering cholesterol diffusion out of neurons and its further degradation. By promoting constant cholesterol elimination in neurons, may activate the mevalonate pathway and coordinate the synthesis of new cholesterol and nonsterol isoprenoids involved in synaptic activity and learning. Further hydroxylates cholesterol derivatives and hormone steroids on both the ring and side chain of these molecules, converting them into active oxysterols involved in lipid signaling and biosynthesis. Acts as an epoxidase converting cholesta-5,24-dien-3beta-ol/desmosterol into (24S),25-epoxycholesterol, an abundant lipid ligand of nuclear NR1H2 and NR1H3 receptors shown to promote neurogenesis in developing brain. May also catalyze the oxidative metabolism of xenobiotics, such as clotrimazole.</text>
</comment>
<evidence type="ECO:0000259" key="64">
    <source>
        <dbReference type="Pfam" id="PF04153"/>
    </source>
</evidence>
<dbReference type="GO" id="GO:0033781">
    <property type="term" value="F:cholesterol 24-hydroxylase activity"/>
    <property type="evidence" value="ECO:0007669"/>
    <property type="project" value="UniProtKB-EC"/>
</dbReference>
<dbReference type="GO" id="GO:2000036">
    <property type="term" value="P:regulation of stem cell population maintenance"/>
    <property type="evidence" value="ECO:0007669"/>
    <property type="project" value="UniProtKB-ARBA"/>
</dbReference>
<comment type="catalytic activity">
    <reaction evidence="41">
        <text>7-dehydrocholesterol + reduced [NADPH--hemoprotein reductase] + O2 = cholesta-5,7-dien-3beta,25-diol + oxidized [NADPH--hemoprotein reductase] + H2O + H(+)</text>
        <dbReference type="Rhea" id="RHEA:53240"/>
        <dbReference type="Rhea" id="RHEA-COMP:11964"/>
        <dbReference type="Rhea" id="RHEA-COMP:11965"/>
        <dbReference type="ChEBI" id="CHEBI:15377"/>
        <dbReference type="ChEBI" id="CHEBI:15378"/>
        <dbReference type="ChEBI" id="CHEBI:15379"/>
        <dbReference type="ChEBI" id="CHEBI:17759"/>
        <dbReference type="ChEBI" id="CHEBI:57618"/>
        <dbReference type="ChEBI" id="CHEBI:58210"/>
        <dbReference type="ChEBI" id="CHEBI:137057"/>
    </reaction>
    <physiologicalReaction direction="left-to-right" evidence="41">
        <dbReference type="Rhea" id="RHEA:53241"/>
    </physiologicalReaction>
</comment>
<evidence type="ECO:0000256" key="36">
    <source>
        <dbReference type="ARBA" id="ARBA00034110"/>
    </source>
</evidence>
<dbReference type="InterPro" id="IPR036396">
    <property type="entry name" value="Cyt_P450_sf"/>
</dbReference>
<keyword evidence="25" id="KW-0770">Synapse</keyword>
<evidence type="ECO:0000256" key="23">
    <source>
        <dbReference type="ARBA" id="ARBA00023004"/>
    </source>
</evidence>
<evidence type="ECO:0000256" key="41">
    <source>
        <dbReference type="ARBA" id="ARBA00050696"/>
    </source>
</evidence>
<evidence type="ECO:0000256" key="43">
    <source>
        <dbReference type="ARBA" id="ARBA00051188"/>
    </source>
</evidence>
<keyword evidence="17 61" id="KW-0479">Metal-binding</keyword>
<dbReference type="InterPro" id="IPR002401">
    <property type="entry name" value="Cyt_P450_E_grp-I"/>
</dbReference>
<evidence type="ECO:0000256" key="21">
    <source>
        <dbReference type="ARBA" id="ARBA00022989"/>
    </source>
</evidence>
<evidence type="ECO:0000256" key="5">
    <source>
        <dbReference type="ARBA" id="ARBA00004279"/>
    </source>
</evidence>
<dbReference type="SUPFAM" id="SSF48264">
    <property type="entry name" value="Cytochrome P450"/>
    <property type="match status" value="1"/>
</dbReference>
<evidence type="ECO:0000256" key="54">
    <source>
        <dbReference type="ARBA" id="ARBA00068948"/>
    </source>
</evidence>
<dbReference type="GO" id="GO:0005789">
    <property type="term" value="C:endoplasmic reticulum membrane"/>
    <property type="evidence" value="ECO:0007669"/>
    <property type="project" value="UniProtKB-SubCell"/>
</dbReference>
<evidence type="ECO:0000256" key="55">
    <source>
        <dbReference type="ARBA" id="ARBA00071433"/>
    </source>
</evidence>
<sequence>MALLQTALHYTGIGLLLLLVPLLAAFGFYCLYVKYIHFKFDHIPGPPRDSFLLGHFTRYRKAADNYNVSHELFRKWAEEYGPVVRMNMLNQVFLIVTSPEAVKELLMSQKYTKEPNSYKLLFSLFRQRFFGLGLVTDINHDRWYHQRRIMDPAFSRTYLKDLMYIFNDKSERMMEKLEEVADGQTPVHMAHLINCVTLDVICTAAFGMNLNLMDDAKIPFTKVIDTCLRGMAQYLRNPYMQYFPWHWNYVKEVENAAVLLRKIGKECIDKRKAAILRGEEVPQDILTQILKTAEQEEQVDDEIMIDNFVTFFIAGQETTANQLAFTVLELTRQPEILEKLRAEVDEVIGSKRDVDYEDLNKLTYTSQVLKESLRLYPPAPGTSRWIHEDYVIEGIKIPGKVPVMLNTYIMGRMEKFFKDPLKFDPERFHPDAPKPYFSYFPFSLGHRSCIGQVFSQMEAKTVLAKLLQRKENSSGSQLTNSTSSSSNTSLLVPMPINPPSSPSPSFSESKTAQSLLNGPLNYTQPEIKAPEPLSSLKSMAERAALGSGLEDQITSLHITDRDLFPSSTSAPGGPTVPTQTQLSEVNIPPSLGVCPLGPVPLSKEQLYQQAMQEAAWTHMPHPSDSERIRQYLMRNPCPTPPYHHQVPPPHSDSVEFYQRLSTETLFFIFYYLEGTKAQYLAAKALKKQSWRFHTKYMMWFQRHEEPKTITDEFEQGTYIYFDYEKWGQRKKEGFTFEYRYLEDRDLQ</sequence>
<evidence type="ECO:0000256" key="22">
    <source>
        <dbReference type="ARBA" id="ARBA00023002"/>
    </source>
</evidence>
<comment type="catalytic activity">
    <reaction evidence="50">
        <text>progesterone + reduced [NADPH--hemoprotein reductase] + O2 = 17alpha-hydroxyprogesterone + oxidized [NADPH--hemoprotein reductase] + H2O + H(+)</text>
        <dbReference type="Rhea" id="RHEA:46308"/>
        <dbReference type="Rhea" id="RHEA-COMP:11964"/>
        <dbReference type="Rhea" id="RHEA-COMP:11965"/>
        <dbReference type="ChEBI" id="CHEBI:15377"/>
        <dbReference type="ChEBI" id="CHEBI:15378"/>
        <dbReference type="ChEBI" id="CHEBI:15379"/>
        <dbReference type="ChEBI" id="CHEBI:17026"/>
        <dbReference type="ChEBI" id="CHEBI:17252"/>
        <dbReference type="ChEBI" id="CHEBI:57618"/>
        <dbReference type="ChEBI" id="CHEBI:58210"/>
    </reaction>
    <physiologicalReaction direction="left-to-right" evidence="50">
        <dbReference type="Rhea" id="RHEA:46309"/>
    </physiologicalReaction>
</comment>
<feature type="region of interest" description="Disordered" evidence="62">
    <location>
        <begin position="470"/>
        <end position="512"/>
    </location>
</feature>
<evidence type="ECO:0000256" key="53">
    <source>
        <dbReference type="ARBA" id="ARBA00066440"/>
    </source>
</evidence>
<organism evidence="65 66">
    <name type="scientific">Erpetoichthys calabaricus</name>
    <name type="common">Rope fish</name>
    <name type="synonym">Calamoichthys calabaricus</name>
    <dbReference type="NCBI Taxonomy" id="27687"/>
    <lineage>
        <taxon>Eukaryota</taxon>
        <taxon>Metazoa</taxon>
        <taxon>Chordata</taxon>
        <taxon>Craniata</taxon>
        <taxon>Vertebrata</taxon>
        <taxon>Euteleostomi</taxon>
        <taxon>Actinopterygii</taxon>
        <taxon>Polypteriformes</taxon>
        <taxon>Polypteridae</taxon>
        <taxon>Erpetoichthys</taxon>
    </lineage>
</organism>
<keyword evidence="31" id="KW-1207">Sterol metabolism</keyword>
<comment type="catalytic activity">
    <reaction evidence="38">
        <text>desmosterol + reduced [NADPH--hemoprotein reductase] + O2 = (24Z),26-hydroxydesmosterol + oxidized [NADPH--hemoprotein reductase] + H2O + H(+)</text>
        <dbReference type="Rhea" id="RHEA:53236"/>
        <dbReference type="Rhea" id="RHEA-COMP:11964"/>
        <dbReference type="Rhea" id="RHEA-COMP:11965"/>
        <dbReference type="ChEBI" id="CHEBI:15377"/>
        <dbReference type="ChEBI" id="CHEBI:15378"/>
        <dbReference type="ChEBI" id="CHEBI:15379"/>
        <dbReference type="ChEBI" id="CHEBI:17737"/>
        <dbReference type="ChEBI" id="CHEBI:57618"/>
        <dbReference type="ChEBI" id="CHEBI:58210"/>
        <dbReference type="ChEBI" id="CHEBI:137053"/>
    </reaction>
    <physiologicalReaction direction="left-to-right" evidence="38">
        <dbReference type="Rhea" id="RHEA:53237"/>
    </physiologicalReaction>
</comment>
<evidence type="ECO:0000256" key="31">
    <source>
        <dbReference type="ARBA" id="ARBA00023166"/>
    </source>
</evidence>
<dbReference type="FunFam" id="2.30.30.1020:FF:000002">
    <property type="entry name" value="CCR4-NOT transcription complex subunit 3"/>
    <property type="match status" value="1"/>
</dbReference>
<keyword evidence="15 61" id="KW-0349">Heme</keyword>
<dbReference type="Gene3D" id="2.30.30.1020">
    <property type="entry name" value="CCR4-NOT complex subunit 2/3/5, C-terminal domain"/>
    <property type="match status" value="1"/>
</dbReference>
<comment type="catalytic activity">
    <reaction evidence="44">
        <text>testosterone + reduced [NADPH--hemoprotein reductase] + O2 = 6beta,17beta-dihydroxyandrost-4-en-3-one + oxidized [NADPH--hemoprotein reductase] + H2O + H(+)</text>
        <dbReference type="Rhea" id="RHEA:46296"/>
        <dbReference type="Rhea" id="RHEA-COMP:11964"/>
        <dbReference type="Rhea" id="RHEA-COMP:11965"/>
        <dbReference type="ChEBI" id="CHEBI:15377"/>
        <dbReference type="ChEBI" id="CHEBI:15378"/>
        <dbReference type="ChEBI" id="CHEBI:15379"/>
        <dbReference type="ChEBI" id="CHEBI:17347"/>
        <dbReference type="ChEBI" id="CHEBI:34477"/>
        <dbReference type="ChEBI" id="CHEBI:57618"/>
        <dbReference type="ChEBI" id="CHEBI:58210"/>
    </reaction>
    <physiologicalReaction direction="left-to-right" evidence="44">
        <dbReference type="Rhea" id="RHEA:46297"/>
    </physiologicalReaction>
</comment>
<comment type="catalytic activity">
    <reaction evidence="49">
        <text>7-dehydrocholesterol + reduced [NADPH--hemoprotein reductase] + O2 = cholesta-5,7-dien-3beta,24S-diol + oxidized [NADPH--hemoprotein reductase] + H2O + H(+)</text>
        <dbReference type="Rhea" id="RHEA:53244"/>
        <dbReference type="Rhea" id="RHEA-COMP:11964"/>
        <dbReference type="Rhea" id="RHEA-COMP:11965"/>
        <dbReference type="ChEBI" id="CHEBI:15377"/>
        <dbReference type="ChEBI" id="CHEBI:15378"/>
        <dbReference type="ChEBI" id="CHEBI:15379"/>
        <dbReference type="ChEBI" id="CHEBI:17759"/>
        <dbReference type="ChEBI" id="CHEBI:57618"/>
        <dbReference type="ChEBI" id="CHEBI:58210"/>
        <dbReference type="ChEBI" id="CHEBI:137061"/>
    </reaction>
    <physiologicalReaction direction="left-to-right" evidence="49">
        <dbReference type="Rhea" id="RHEA:53245"/>
    </physiologicalReaction>
</comment>
<dbReference type="Gene3D" id="1.10.630.10">
    <property type="entry name" value="Cytochrome P450"/>
    <property type="match status" value="1"/>
</dbReference>
<evidence type="ECO:0000256" key="60">
    <source>
        <dbReference type="ARBA" id="ARBA00093549"/>
    </source>
</evidence>
<comment type="pathway">
    <text evidence="7">Lipid metabolism; C21-steroid hormone metabolism.</text>
</comment>
<comment type="similarity">
    <text evidence="9">Belongs to the cytochrome P450 family.</text>
</comment>
<evidence type="ECO:0000256" key="16">
    <source>
        <dbReference type="ARBA" id="ARBA00022692"/>
    </source>
</evidence>
<dbReference type="GO" id="GO:0098793">
    <property type="term" value="C:presynapse"/>
    <property type="evidence" value="ECO:0007669"/>
    <property type="project" value="UniProtKB-SubCell"/>
</dbReference>
<dbReference type="InterPro" id="IPR017972">
    <property type="entry name" value="Cyt_P450_CS"/>
</dbReference>
<evidence type="ECO:0000256" key="38">
    <source>
        <dbReference type="ARBA" id="ARBA00050139"/>
    </source>
</evidence>
<evidence type="ECO:0000313" key="66">
    <source>
        <dbReference type="Proteomes" id="UP000694620"/>
    </source>
</evidence>
<gene>
    <name evidence="65" type="primary">LOC114666458</name>
</gene>
<keyword evidence="10" id="KW-0217">Developmental protein</keyword>
<comment type="catalytic activity">
    <reaction evidence="43">
        <text>testosterone + reduced [NADPH--hemoprotein reductase] + O2 = 16beta,17beta-dihydroxyandrost-4-en-3-one + oxidized [NADPH--hemoprotein reductase] + H2O + H(+)</text>
        <dbReference type="Rhea" id="RHEA:46304"/>
        <dbReference type="Rhea" id="RHEA-COMP:11964"/>
        <dbReference type="Rhea" id="RHEA-COMP:11965"/>
        <dbReference type="ChEBI" id="CHEBI:15377"/>
        <dbReference type="ChEBI" id="CHEBI:15378"/>
        <dbReference type="ChEBI" id="CHEBI:15379"/>
        <dbReference type="ChEBI" id="CHEBI:17347"/>
        <dbReference type="ChEBI" id="CHEBI:57618"/>
        <dbReference type="ChEBI" id="CHEBI:58210"/>
        <dbReference type="ChEBI" id="CHEBI:83027"/>
    </reaction>
    <physiologicalReaction direction="left-to-right" evidence="43">
        <dbReference type="Rhea" id="RHEA:46305"/>
    </physiologicalReaction>
</comment>
<dbReference type="GO" id="GO:0005506">
    <property type="term" value="F:iron ion binding"/>
    <property type="evidence" value="ECO:0007669"/>
    <property type="project" value="InterPro"/>
</dbReference>
<evidence type="ECO:0000256" key="28">
    <source>
        <dbReference type="ARBA" id="ARBA00023136"/>
    </source>
</evidence>
<keyword evidence="26" id="KW-0503">Monooxygenase</keyword>
<evidence type="ECO:0000256" key="25">
    <source>
        <dbReference type="ARBA" id="ARBA00023018"/>
    </source>
</evidence>
<keyword evidence="23 61" id="KW-0408">Iron</keyword>
<evidence type="ECO:0000313" key="65">
    <source>
        <dbReference type="Ensembl" id="ENSECRP00000030211.1"/>
    </source>
</evidence>
<dbReference type="PRINTS" id="PR00463">
    <property type="entry name" value="EP450I"/>
</dbReference>
<dbReference type="GO" id="GO:0006417">
    <property type="term" value="P:regulation of translation"/>
    <property type="evidence" value="ECO:0007669"/>
    <property type="project" value="UniProtKB-KW"/>
</dbReference>
<evidence type="ECO:0000256" key="47">
    <source>
        <dbReference type="ARBA" id="ARBA00051748"/>
    </source>
</evidence>
<evidence type="ECO:0000256" key="46">
    <source>
        <dbReference type="ARBA" id="ARBA00051606"/>
    </source>
</evidence>
<dbReference type="Ensembl" id="ENSECRT00000030854.1">
    <property type="protein sequence ID" value="ENSECRP00000030211.1"/>
    <property type="gene ID" value="ENSECRG00000020505.1"/>
</dbReference>
<keyword evidence="14" id="KW-0597">Phosphoprotein</keyword>